<dbReference type="PANTHER" id="PTHR30401:SF0">
    <property type="entry name" value="TRNA 2-SELENOURIDINE SYNTHASE"/>
    <property type="match status" value="1"/>
</dbReference>
<dbReference type="STRING" id="1390249.BHU72_14375"/>
<dbReference type="Pfam" id="PF26341">
    <property type="entry name" value="AAA_SelU"/>
    <property type="match status" value="1"/>
</dbReference>
<dbReference type="NCBIfam" id="TIGR03167">
    <property type="entry name" value="tRNA_sel_U_synt"/>
    <property type="match status" value="1"/>
</dbReference>
<evidence type="ECO:0000313" key="3">
    <source>
        <dbReference type="EMBL" id="OEH86106.1"/>
    </source>
</evidence>
<dbReference type="EMBL" id="MJAT01000007">
    <property type="protein sequence ID" value="OEH86106.1"/>
    <property type="molecule type" value="Genomic_DNA"/>
</dbReference>
<dbReference type="GO" id="GO:0043828">
    <property type="term" value="F:tRNA 2-selenouridine synthase activity"/>
    <property type="evidence" value="ECO:0007669"/>
    <property type="project" value="InterPro"/>
</dbReference>
<dbReference type="NCBIfam" id="NF008750">
    <property type="entry name" value="PRK11784.1-2"/>
    <property type="match status" value="1"/>
</dbReference>
<dbReference type="Gene3D" id="3.40.50.300">
    <property type="entry name" value="P-loop containing nucleotide triphosphate hydrolases"/>
    <property type="match status" value="1"/>
</dbReference>
<dbReference type="RefSeq" id="WP_069701533.1">
    <property type="nucleotide sequence ID" value="NZ_MJAT01000007.1"/>
</dbReference>
<dbReference type="InterPro" id="IPR017582">
    <property type="entry name" value="SelU"/>
</dbReference>
<accession>A0A1E5L7K4</accession>
<dbReference type="SMART" id="SM00450">
    <property type="entry name" value="RHOD"/>
    <property type="match status" value="1"/>
</dbReference>
<dbReference type="Proteomes" id="UP000095255">
    <property type="component" value="Unassembled WGS sequence"/>
</dbReference>
<dbReference type="PANTHER" id="PTHR30401">
    <property type="entry name" value="TRNA 2-SELENOURIDINE SYNTHASE"/>
    <property type="match status" value="1"/>
</dbReference>
<dbReference type="SUPFAM" id="SSF52540">
    <property type="entry name" value="P-loop containing nucleoside triphosphate hydrolases"/>
    <property type="match status" value="1"/>
</dbReference>
<protein>
    <submittedName>
        <fullName evidence="3">tRNA 2-selenouridine(34) synthase MnmH</fullName>
    </submittedName>
</protein>
<dbReference type="PROSITE" id="PS50206">
    <property type="entry name" value="RHODANESE_3"/>
    <property type="match status" value="1"/>
</dbReference>
<dbReference type="Gene3D" id="3.40.250.10">
    <property type="entry name" value="Rhodanese-like domain"/>
    <property type="match status" value="1"/>
</dbReference>
<reference evidence="3 4" key="1">
    <citation type="submission" date="2016-09" db="EMBL/GenBank/DDBJ databases">
        <title>Desulfuribacillus arsenicus sp. nov., an obligately anaerobic, dissimilatory arsenic- and antimonate-reducing bacterium isolated from anoxic sediments.</title>
        <authorList>
            <person name="Abin C.A."/>
            <person name="Hollibaugh J.T."/>
        </authorList>
    </citation>
    <scope>NUCLEOTIDE SEQUENCE [LARGE SCALE GENOMIC DNA]</scope>
    <source>
        <strain evidence="3 4">MLFW-2</strain>
    </source>
</reference>
<dbReference type="AlphaFoldDB" id="A0A1E5L7K4"/>
<keyword evidence="4" id="KW-1185">Reference proteome</keyword>
<dbReference type="SUPFAM" id="SSF52821">
    <property type="entry name" value="Rhodanese/Cell cycle control phosphatase"/>
    <property type="match status" value="1"/>
</dbReference>
<comment type="caution">
    <text evidence="3">The sequence shown here is derived from an EMBL/GenBank/DDBJ whole genome shotgun (WGS) entry which is preliminary data.</text>
</comment>
<evidence type="ECO:0000313" key="4">
    <source>
        <dbReference type="Proteomes" id="UP000095255"/>
    </source>
</evidence>
<dbReference type="NCBIfam" id="NF008752">
    <property type="entry name" value="PRK11784.1-4"/>
    <property type="match status" value="1"/>
</dbReference>
<dbReference type="GO" id="GO:0002098">
    <property type="term" value="P:tRNA wobble uridine modification"/>
    <property type="evidence" value="ECO:0007669"/>
    <property type="project" value="InterPro"/>
</dbReference>
<evidence type="ECO:0000259" key="2">
    <source>
        <dbReference type="PROSITE" id="PS50206"/>
    </source>
</evidence>
<keyword evidence="1" id="KW-0711">Selenium</keyword>
<organism evidence="3 4">
    <name type="scientific">Desulfuribacillus stibiiarsenatis</name>
    <dbReference type="NCBI Taxonomy" id="1390249"/>
    <lineage>
        <taxon>Bacteria</taxon>
        <taxon>Bacillati</taxon>
        <taxon>Bacillota</taxon>
        <taxon>Desulfuribacillia</taxon>
        <taxon>Desulfuribacillales</taxon>
        <taxon>Desulfuribacillaceae</taxon>
        <taxon>Desulfuribacillus</taxon>
    </lineage>
</organism>
<dbReference type="InterPro" id="IPR001763">
    <property type="entry name" value="Rhodanese-like_dom"/>
</dbReference>
<sequence>MPYIDISIEELHTISNAKIVDIRAPIEWENGALPNSINIPIFDNEERSRIGIIYKSVGPEKAQELGLEIVSAKLPAIVKEIKEISQTHTIVIYCWRGGMRSKSIAVILDLLGIPVYRICGGYRAYRKHVVNQLQSNVFQKTFIVLHGMTGVGKTVILKELQAEGYPVLNLEEFAGHRGSSFGSIGLKAPNNQKQFESLLWQRIREIGDTSYYIIEAESKRIGKVLIPDALMDAKHNGKHIYLTACIEKRVDRIIQDYQSTYTVDQLLNEIQAPISLLKKKLPLGTVECIQDAIIKKDIKTVVQALMIEYYDPRYIFKSNQYPGGFYEIDANDLDNAKQEIIKYAVQHHIFA</sequence>
<gene>
    <name evidence="3" type="ORF">BHU72_14375</name>
</gene>
<dbReference type="InterPro" id="IPR027417">
    <property type="entry name" value="P-loop_NTPase"/>
</dbReference>
<dbReference type="InterPro" id="IPR058840">
    <property type="entry name" value="AAA_SelU"/>
</dbReference>
<feature type="domain" description="Rhodanese" evidence="2">
    <location>
        <begin position="13"/>
        <end position="130"/>
    </location>
</feature>
<name>A0A1E5L7K4_9FIRM</name>
<evidence type="ECO:0000256" key="1">
    <source>
        <dbReference type="ARBA" id="ARBA00023266"/>
    </source>
</evidence>
<dbReference type="InterPro" id="IPR036873">
    <property type="entry name" value="Rhodanese-like_dom_sf"/>
</dbReference>
<dbReference type="Pfam" id="PF00581">
    <property type="entry name" value="Rhodanese"/>
    <property type="match status" value="1"/>
</dbReference>
<proteinExistence type="predicted"/>